<dbReference type="CDD" id="cd00077">
    <property type="entry name" value="HDc"/>
    <property type="match status" value="1"/>
</dbReference>
<dbReference type="SUPFAM" id="SSF81891">
    <property type="entry name" value="Poly A polymerase C-terminal region-like"/>
    <property type="match status" value="1"/>
</dbReference>
<dbReference type="InterPro" id="IPR006675">
    <property type="entry name" value="HDIG_dom"/>
</dbReference>
<dbReference type="GO" id="GO:0000049">
    <property type="term" value="F:tRNA binding"/>
    <property type="evidence" value="ECO:0007669"/>
    <property type="project" value="TreeGrafter"/>
</dbReference>
<comment type="similarity">
    <text evidence="9">Belongs to the tRNA nucleotidyltransferase/poly(A) polymerase family.</text>
</comment>
<keyword evidence="2 9" id="KW-0808">Transferase</keyword>
<protein>
    <submittedName>
        <fullName evidence="12">PolyA polymerase family protein, poly(A) polymerase</fullName>
        <ecNumber evidence="12">2.7.7.19</ecNumber>
    </submittedName>
</protein>
<evidence type="ECO:0000256" key="9">
    <source>
        <dbReference type="RuleBase" id="RU003953"/>
    </source>
</evidence>
<dbReference type="PROSITE" id="PS51831">
    <property type="entry name" value="HD"/>
    <property type="match status" value="1"/>
</dbReference>
<evidence type="ECO:0000256" key="2">
    <source>
        <dbReference type="ARBA" id="ARBA00022679"/>
    </source>
</evidence>
<keyword evidence="8 9" id="KW-0694">RNA-binding</keyword>
<keyword evidence="4 12" id="KW-0548">Nucleotidyltransferase</keyword>
<dbReference type="Pfam" id="PF12627">
    <property type="entry name" value="PolyA_pol_RNAbd"/>
    <property type="match status" value="1"/>
</dbReference>
<dbReference type="InterPro" id="IPR003607">
    <property type="entry name" value="HD/PDEase_dom"/>
</dbReference>
<dbReference type="GO" id="GO:0000166">
    <property type="term" value="F:nucleotide binding"/>
    <property type="evidence" value="ECO:0007669"/>
    <property type="project" value="UniProtKB-KW"/>
</dbReference>
<dbReference type="EMBL" id="LCFA01000002">
    <property type="protein sequence ID" value="KKS82997.1"/>
    <property type="molecule type" value="Genomic_DNA"/>
</dbReference>
<keyword evidence="10" id="KW-0175">Coiled coil</keyword>
<dbReference type="Pfam" id="PF01743">
    <property type="entry name" value="PolyA_pol"/>
    <property type="match status" value="1"/>
</dbReference>
<feature type="domain" description="HD" evidence="11">
    <location>
        <begin position="268"/>
        <end position="388"/>
    </location>
</feature>
<evidence type="ECO:0000313" key="13">
    <source>
        <dbReference type="Proteomes" id="UP000034810"/>
    </source>
</evidence>
<keyword evidence="6" id="KW-0547">Nucleotide-binding</keyword>
<dbReference type="InterPro" id="IPR032828">
    <property type="entry name" value="PolyA_RNA-bd"/>
</dbReference>
<dbReference type="Pfam" id="PF13735">
    <property type="entry name" value="tRNA_NucTran2_2"/>
    <property type="match status" value="1"/>
</dbReference>
<dbReference type="CDD" id="cd05398">
    <property type="entry name" value="NT_ClassII-CCAase"/>
    <property type="match status" value="1"/>
</dbReference>
<keyword evidence="5" id="KW-0479">Metal-binding</keyword>
<evidence type="ECO:0000256" key="7">
    <source>
        <dbReference type="ARBA" id="ARBA00022842"/>
    </source>
</evidence>
<comment type="caution">
    <text evidence="12">The sequence shown here is derived from an EMBL/GenBank/DDBJ whole genome shotgun (WGS) entry which is preliminary data.</text>
</comment>
<dbReference type="Proteomes" id="UP000034810">
    <property type="component" value="Unassembled WGS sequence"/>
</dbReference>
<keyword evidence="3" id="KW-0819">tRNA processing</keyword>
<evidence type="ECO:0000256" key="3">
    <source>
        <dbReference type="ARBA" id="ARBA00022694"/>
    </source>
</evidence>
<dbReference type="GO" id="GO:1990817">
    <property type="term" value="F:poly(A) RNA polymerase activity"/>
    <property type="evidence" value="ECO:0007669"/>
    <property type="project" value="UniProtKB-EC"/>
</dbReference>
<evidence type="ECO:0000256" key="6">
    <source>
        <dbReference type="ARBA" id="ARBA00022741"/>
    </source>
</evidence>
<accession>A0A0G1CBQ9</accession>
<name>A0A0G1CBQ9_9BACT</name>
<keyword evidence="7" id="KW-0460">Magnesium</keyword>
<dbReference type="InterPro" id="IPR006674">
    <property type="entry name" value="HD_domain"/>
</dbReference>
<dbReference type="NCBIfam" id="TIGR00277">
    <property type="entry name" value="HDIG"/>
    <property type="match status" value="1"/>
</dbReference>
<dbReference type="InterPro" id="IPR043519">
    <property type="entry name" value="NT_sf"/>
</dbReference>
<gene>
    <name evidence="12" type="ORF">UV58_C0002G0007</name>
</gene>
<dbReference type="InterPro" id="IPR002646">
    <property type="entry name" value="PolA_pol_head_dom"/>
</dbReference>
<evidence type="ECO:0000259" key="11">
    <source>
        <dbReference type="PROSITE" id="PS51831"/>
    </source>
</evidence>
<organism evidence="12 13">
    <name type="scientific">Candidatus Wolfebacteria bacterium GW2011_GWC1_43_10</name>
    <dbReference type="NCBI Taxonomy" id="1619011"/>
    <lineage>
        <taxon>Bacteria</taxon>
        <taxon>Candidatus Wolfeibacteriota</taxon>
    </lineage>
</organism>
<evidence type="ECO:0000256" key="8">
    <source>
        <dbReference type="ARBA" id="ARBA00022884"/>
    </source>
</evidence>
<dbReference type="PANTHER" id="PTHR46173">
    <property type="entry name" value="CCA TRNA NUCLEOTIDYLTRANSFERASE 1, MITOCHONDRIAL"/>
    <property type="match status" value="1"/>
</dbReference>
<dbReference type="Gene3D" id="3.30.460.10">
    <property type="entry name" value="Beta Polymerase, domain 2"/>
    <property type="match status" value="1"/>
</dbReference>
<evidence type="ECO:0000256" key="10">
    <source>
        <dbReference type="SAM" id="Coils"/>
    </source>
</evidence>
<dbReference type="GO" id="GO:0046872">
    <property type="term" value="F:metal ion binding"/>
    <property type="evidence" value="ECO:0007669"/>
    <property type="project" value="UniProtKB-KW"/>
</dbReference>
<dbReference type="Gene3D" id="1.10.246.80">
    <property type="match status" value="1"/>
</dbReference>
<dbReference type="Gene3D" id="1.10.3090.10">
    <property type="entry name" value="cca-adding enzyme, domain 2"/>
    <property type="match status" value="1"/>
</dbReference>
<feature type="coiled-coil region" evidence="10">
    <location>
        <begin position="460"/>
        <end position="498"/>
    </location>
</feature>
<evidence type="ECO:0000256" key="4">
    <source>
        <dbReference type="ARBA" id="ARBA00022695"/>
    </source>
</evidence>
<evidence type="ECO:0000256" key="5">
    <source>
        <dbReference type="ARBA" id="ARBA00022723"/>
    </source>
</evidence>
<evidence type="ECO:0000313" key="12">
    <source>
        <dbReference type="EMBL" id="KKS82997.1"/>
    </source>
</evidence>
<dbReference type="EC" id="2.7.7.19" evidence="12"/>
<dbReference type="InterPro" id="IPR050264">
    <property type="entry name" value="Bact_CCA-adding_enz_type3_sf"/>
</dbReference>
<dbReference type="AlphaFoldDB" id="A0A0G1CBQ9"/>
<sequence length="502" mass="57486">MKPDVKIPKEVLEITKKLQESRLPAGRQGFEAYLVGGCVRDILLGRELKDWDIATSAKPEETQKLFPDSVYENEFGTVGVKTGSDNSALSLVEVTTFRKEIGYSDKRHPDKIVFAKTIEEDLARRDFTINALALKITDTVYGIRNTKYEVTDLFGGQEDLKNKLIRAVGNPDERFGEDALRMLRAVRFAAQLDFNIEQKTLDSVVKNSRLLKHISKERIRDEFEKMIMTSRAAWAIQTLSNLKLLQFIVPELEEGTGVGQNKHHIYTVWEHNLRALDYAVSKNYSLKIRLASLLHDVGKPRTKAGDGPNSTFYSHEYVGAKMTKKILEELKFSKDVIDDVTLLVKYHLFYYNVGEVSAAGVRRFIARVGEKHIDDILKVREADRIGSGVPKAFPYRLRHLKFMIEKVKHDPISPKALKINGNELMKLLFIEPGPKVGHILNALLEEVIEDPERNVKTYLEKRARELNKLSDKELERLREKAEKRKEEFESGIEAKMKARHKV</sequence>
<dbReference type="PATRIC" id="fig|1619011.3.peg.53"/>
<proteinExistence type="inferred from homology"/>
<reference evidence="12 13" key="1">
    <citation type="journal article" date="2015" name="Nature">
        <title>rRNA introns, odd ribosomes, and small enigmatic genomes across a large radiation of phyla.</title>
        <authorList>
            <person name="Brown C.T."/>
            <person name="Hug L.A."/>
            <person name="Thomas B.C."/>
            <person name="Sharon I."/>
            <person name="Castelle C.J."/>
            <person name="Singh A."/>
            <person name="Wilkins M.J."/>
            <person name="Williams K.H."/>
            <person name="Banfield J.F."/>
        </authorList>
    </citation>
    <scope>NUCLEOTIDE SEQUENCE [LARGE SCALE GENOMIC DNA]</scope>
</reference>
<dbReference type="PANTHER" id="PTHR46173:SF1">
    <property type="entry name" value="CCA TRNA NUCLEOTIDYLTRANSFERASE 1, MITOCHONDRIAL"/>
    <property type="match status" value="1"/>
</dbReference>
<dbReference type="InterPro" id="IPR032810">
    <property type="entry name" value="CCA-adding_enz_C"/>
</dbReference>
<evidence type="ECO:0000256" key="1">
    <source>
        <dbReference type="ARBA" id="ARBA00001946"/>
    </source>
</evidence>
<comment type="cofactor">
    <cofactor evidence="1">
        <name>Mg(2+)</name>
        <dbReference type="ChEBI" id="CHEBI:18420"/>
    </cofactor>
</comment>
<dbReference type="GO" id="GO:0008033">
    <property type="term" value="P:tRNA processing"/>
    <property type="evidence" value="ECO:0007669"/>
    <property type="project" value="UniProtKB-KW"/>
</dbReference>
<dbReference type="SUPFAM" id="SSF81301">
    <property type="entry name" value="Nucleotidyltransferase"/>
    <property type="match status" value="1"/>
</dbReference>